<dbReference type="PRINTS" id="PR01021">
    <property type="entry name" value="OMPADOMAIN"/>
</dbReference>
<keyword evidence="6" id="KW-0998">Cell outer membrane</keyword>
<dbReference type="InterPro" id="IPR006665">
    <property type="entry name" value="OmpA-like"/>
</dbReference>
<evidence type="ECO:0000256" key="3">
    <source>
        <dbReference type="ARBA" id="ARBA00022729"/>
    </source>
</evidence>
<dbReference type="InterPro" id="IPR039001">
    <property type="entry name" value="Pal"/>
</dbReference>
<feature type="domain" description="OmpA-like" evidence="9">
    <location>
        <begin position="60"/>
        <end position="176"/>
    </location>
</feature>
<dbReference type="CDD" id="cd07185">
    <property type="entry name" value="OmpA_C-like"/>
    <property type="match status" value="1"/>
</dbReference>
<keyword evidence="3" id="KW-0732">Signal</keyword>
<gene>
    <name evidence="10" type="primary">pal_2</name>
    <name evidence="10" type="ORF">GALL_34830</name>
</gene>
<proteinExistence type="inferred from homology"/>
<comment type="subcellular location">
    <subcellularLocation>
        <location evidence="1">Cell outer membrane</location>
    </subcellularLocation>
</comment>
<dbReference type="AlphaFoldDB" id="A0A1J5T783"/>
<evidence type="ECO:0000256" key="2">
    <source>
        <dbReference type="ARBA" id="ARBA00022618"/>
    </source>
</evidence>
<dbReference type="PROSITE" id="PS51123">
    <property type="entry name" value="OMPA_2"/>
    <property type="match status" value="1"/>
</dbReference>
<dbReference type="NCBIfam" id="TIGR02802">
    <property type="entry name" value="Pal_lipo"/>
    <property type="match status" value="1"/>
</dbReference>
<evidence type="ECO:0000256" key="1">
    <source>
        <dbReference type="ARBA" id="ARBA00004442"/>
    </source>
</evidence>
<dbReference type="InterPro" id="IPR006664">
    <property type="entry name" value="OMP_bac"/>
</dbReference>
<evidence type="ECO:0000259" key="9">
    <source>
        <dbReference type="PROSITE" id="PS51123"/>
    </source>
</evidence>
<name>A0A1J5T783_9ZZZZ</name>
<evidence type="ECO:0000256" key="5">
    <source>
        <dbReference type="ARBA" id="ARBA00023139"/>
    </source>
</evidence>
<evidence type="ECO:0000256" key="8">
    <source>
        <dbReference type="ARBA" id="ARBA00023306"/>
    </source>
</evidence>
<dbReference type="EMBL" id="MLJW01000008">
    <property type="protein sequence ID" value="OIR15979.1"/>
    <property type="molecule type" value="Genomic_DNA"/>
</dbReference>
<protein>
    <submittedName>
        <fullName evidence="10">Outer membrane protein P6</fullName>
    </submittedName>
</protein>
<keyword evidence="5" id="KW-0564">Palmitate</keyword>
<keyword evidence="2" id="KW-0132">Cell division</keyword>
<keyword evidence="4" id="KW-0472">Membrane</keyword>
<dbReference type="HAMAP" id="MF_02204">
    <property type="entry name" value="Pal"/>
    <property type="match status" value="1"/>
</dbReference>
<evidence type="ECO:0000256" key="4">
    <source>
        <dbReference type="ARBA" id="ARBA00023136"/>
    </source>
</evidence>
<evidence type="ECO:0000256" key="6">
    <source>
        <dbReference type="ARBA" id="ARBA00023237"/>
    </source>
</evidence>
<dbReference type="PANTHER" id="PTHR30329">
    <property type="entry name" value="STATOR ELEMENT OF FLAGELLAR MOTOR COMPLEX"/>
    <property type="match status" value="1"/>
</dbReference>
<dbReference type="InterPro" id="IPR036737">
    <property type="entry name" value="OmpA-like_sf"/>
</dbReference>
<evidence type="ECO:0000313" key="10">
    <source>
        <dbReference type="EMBL" id="OIR15979.1"/>
    </source>
</evidence>
<dbReference type="InterPro" id="IPR050330">
    <property type="entry name" value="Bact_OuterMem_StrucFunc"/>
</dbReference>
<comment type="caution">
    <text evidence="10">The sequence shown here is derived from an EMBL/GenBank/DDBJ whole genome shotgun (WGS) entry which is preliminary data.</text>
</comment>
<dbReference type="InterPro" id="IPR014169">
    <property type="entry name" value="Pal_lipo_C"/>
</dbReference>
<sequence>MKKIILSIVLVNLLAACASEKPKEAVSEPAPAPVAAAPATAAAEPAQTTTAADAAAAAAAAAAAIPEVRSAYFPFDVDVVQESDRAAIQANGAYLGKNKGVKVRVEGNADERGSTEYNLALGQRRANNVKKLLVLSGAQASQIETVSFGEEKPRCAEHNEACWSQNRRADIVYPNK</sequence>
<dbReference type="SUPFAM" id="SSF103088">
    <property type="entry name" value="OmpA-like"/>
    <property type="match status" value="1"/>
</dbReference>
<dbReference type="PROSITE" id="PS51257">
    <property type="entry name" value="PROKAR_LIPOPROTEIN"/>
    <property type="match status" value="1"/>
</dbReference>
<dbReference type="GO" id="GO:0009279">
    <property type="term" value="C:cell outer membrane"/>
    <property type="evidence" value="ECO:0007669"/>
    <property type="project" value="UniProtKB-SubCell"/>
</dbReference>
<evidence type="ECO:0000256" key="7">
    <source>
        <dbReference type="ARBA" id="ARBA00023288"/>
    </source>
</evidence>
<dbReference type="GO" id="GO:0051301">
    <property type="term" value="P:cell division"/>
    <property type="evidence" value="ECO:0007669"/>
    <property type="project" value="UniProtKB-KW"/>
</dbReference>
<keyword evidence="8" id="KW-0131">Cell cycle</keyword>
<accession>A0A1J5T783</accession>
<reference evidence="10" key="1">
    <citation type="submission" date="2016-10" db="EMBL/GenBank/DDBJ databases">
        <title>Sequence of Gallionella enrichment culture.</title>
        <authorList>
            <person name="Poehlein A."/>
            <person name="Muehling M."/>
            <person name="Daniel R."/>
        </authorList>
    </citation>
    <scope>NUCLEOTIDE SEQUENCE</scope>
</reference>
<organism evidence="10">
    <name type="scientific">mine drainage metagenome</name>
    <dbReference type="NCBI Taxonomy" id="410659"/>
    <lineage>
        <taxon>unclassified sequences</taxon>
        <taxon>metagenomes</taxon>
        <taxon>ecological metagenomes</taxon>
    </lineage>
</organism>
<dbReference type="Pfam" id="PF00691">
    <property type="entry name" value="OmpA"/>
    <property type="match status" value="1"/>
</dbReference>
<keyword evidence="7" id="KW-0449">Lipoprotein</keyword>
<dbReference type="PANTHER" id="PTHR30329:SF21">
    <property type="entry name" value="LIPOPROTEIN YIAD-RELATED"/>
    <property type="match status" value="1"/>
</dbReference>
<dbReference type="Gene3D" id="3.30.1330.60">
    <property type="entry name" value="OmpA-like domain"/>
    <property type="match status" value="1"/>
</dbReference>